<dbReference type="VEuPathDB" id="FungiDB:ASPVEDRAFT_858877"/>
<sequence length="84" mass="9280">MICRVLDSEFLVRLGRSRPRCLVSVMSLVISRVNGIMVMVPKGWAGLRVLMQVCTIPREMIIRISVSGIGGDGAFLAVKRIHTI</sequence>
<name>A0A1L9PVH9_ASPVE</name>
<dbReference type="AlphaFoldDB" id="A0A1L9PVH9"/>
<keyword evidence="2" id="KW-1185">Reference proteome</keyword>
<evidence type="ECO:0000313" key="2">
    <source>
        <dbReference type="Proteomes" id="UP000184073"/>
    </source>
</evidence>
<dbReference type="Proteomes" id="UP000184073">
    <property type="component" value="Unassembled WGS sequence"/>
</dbReference>
<dbReference type="RefSeq" id="XP_040671283.1">
    <property type="nucleotide sequence ID" value="XM_040817758.1"/>
</dbReference>
<reference evidence="2" key="1">
    <citation type="journal article" date="2017" name="Genome Biol.">
        <title>Comparative genomics reveals high biological diversity and specific adaptations in the industrially and medically important fungal genus Aspergillus.</title>
        <authorList>
            <person name="de Vries R.P."/>
            <person name="Riley R."/>
            <person name="Wiebenga A."/>
            <person name="Aguilar-Osorio G."/>
            <person name="Amillis S."/>
            <person name="Uchima C.A."/>
            <person name="Anderluh G."/>
            <person name="Asadollahi M."/>
            <person name="Askin M."/>
            <person name="Barry K."/>
            <person name="Battaglia E."/>
            <person name="Bayram O."/>
            <person name="Benocci T."/>
            <person name="Braus-Stromeyer S.A."/>
            <person name="Caldana C."/>
            <person name="Canovas D."/>
            <person name="Cerqueira G.C."/>
            <person name="Chen F."/>
            <person name="Chen W."/>
            <person name="Choi C."/>
            <person name="Clum A."/>
            <person name="Dos Santos R.A."/>
            <person name="Damasio A.R."/>
            <person name="Diallinas G."/>
            <person name="Emri T."/>
            <person name="Fekete E."/>
            <person name="Flipphi M."/>
            <person name="Freyberg S."/>
            <person name="Gallo A."/>
            <person name="Gournas C."/>
            <person name="Habgood R."/>
            <person name="Hainaut M."/>
            <person name="Harispe M.L."/>
            <person name="Henrissat B."/>
            <person name="Hilden K.S."/>
            <person name="Hope R."/>
            <person name="Hossain A."/>
            <person name="Karabika E."/>
            <person name="Karaffa L."/>
            <person name="Karanyi Z."/>
            <person name="Krasevec N."/>
            <person name="Kuo A."/>
            <person name="Kusch H."/>
            <person name="LaButti K."/>
            <person name="Lagendijk E.L."/>
            <person name="Lapidus A."/>
            <person name="Levasseur A."/>
            <person name="Lindquist E."/>
            <person name="Lipzen A."/>
            <person name="Logrieco A.F."/>
            <person name="MacCabe A."/>
            <person name="Maekelae M.R."/>
            <person name="Malavazi I."/>
            <person name="Melin P."/>
            <person name="Meyer V."/>
            <person name="Mielnichuk N."/>
            <person name="Miskei M."/>
            <person name="Molnar A.P."/>
            <person name="Mule G."/>
            <person name="Ngan C.Y."/>
            <person name="Orejas M."/>
            <person name="Orosz E."/>
            <person name="Ouedraogo J.P."/>
            <person name="Overkamp K.M."/>
            <person name="Park H.-S."/>
            <person name="Perrone G."/>
            <person name="Piumi F."/>
            <person name="Punt P.J."/>
            <person name="Ram A.F."/>
            <person name="Ramon A."/>
            <person name="Rauscher S."/>
            <person name="Record E."/>
            <person name="Riano-Pachon D.M."/>
            <person name="Robert V."/>
            <person name="Roehrig J."/>
            <person name="Ruller R."/>
            <person name="Salamov A."/>
            <person name="Salih N.S."/>
            <person name="Samson R.A."/>
            <person name="Sandor E."/>
            <person name="Sanguinetti M."/>
            <person name="Schuetze T."/>
            <person name="Sepcic K."/>
            <person name="Shelest E."/>
            <person name="Sherlock G."/>
            <person name="Sophianopoulou V."/>
            <person name="Squina F.M."/>
            <person name="Sun H."/>
            <person name="Susca A."/>
            <person name="Todd R.B."/>
            <person name="Tsang A."/>
            <person name="Unkles S.E."/>
            <person name="van de Wiele N."/>
            <person name="van Rossen-Uffink D."/>
            <person name="Oliveira J.V."/>
            <person name="Vesth T.C."/>
            <person name="Visser J."/>
            <person name="Yu J.-H."/>
            <person name="Zhou M."/>
            <person name="Andersen M.R."/>
            <person name="Archer D.B."/>
            <person name="Baker S.E."/>
            <person name="Benoit I."/>
            <person name="Brakhage A.A."/>
            <person name="Braus G.H."/>
            <person name="Fischer R."/>
            <person name="Frisvad J.C."/>
            <person name="Goldman G.H."/>
            <person name="Houbraken J."/>
            <person name="Oakley B."/>
            <person name="Pocsi I."/>
            <person name="Scazzocchio C."/>
            <person name="Seiboth B."/>
            <person name="vanKuyk P.A."/>
            <person name="Wortman J."/>
            <person name="Dyer P.S."/>
            <person name="Grigoriev I.V."/>
        </authorList>
    </citation>
    <scope>NUCLEOTIDE SEQUENCE [LARGE SCALE GENOMIC DNA]</scope>
    <source>
        <strain evidence="2">CBS 583.65</strain>
    </source>
</reference>
<accession>A0A1L9PVH9</accession>
<gene>
    <name evidence="1" type="ORF">ASPVEDRAFT_858877</name>
</gene>
<proteinExistence type="predicted"/>
<dbReference type="GeneID" id="63733269"/>
<evidence type="ECO:0000313" key="1">
    <source>
        <dbReference type="EMBL" id="OJJ05521.1"/>
    </source>
</evidence>
<protein>
    <submittedName>
        <fullName evidence="1">Uncharacterized protein</fullName>
    </submittedName>
</protein>
<dbReference type="EMBL" id="KV878133">
    <property type="protein sequence ID" value="OJJ05521.1"/>
    <property type="molecule type" value="Genomic_DNA"/>
</dbReference>
<organism evidence="1 2">
    <name type="scientific">Aspergillus versicolor CBS 583.65</name>
    <dbReference type="NCBI Taxonomy" id="1036611"/>
    <lineage>
        <taxon>Eukaryota</taxon>
        <taxon>Fungi</taxon>
        <taxon>Dikarya</taxon>
        <taxon>Ascomycota</taxon>
        <taxon>Pezizomycotina</taxon>
        <taxon>Eurotiomycetes</taxon>
        <taxon>Eurotiomycetidae</taxon>
        <taxon>Eurotiales</taxon>
        <taxon>Aspergillaceae</taxon>
        <taxon>Aspergillus</taxon>
        <taxon>Aspergillus subgen. Nidulantes</taxon>
    </lineage>
</organism>